<evidence type="ECO:0000259" key="9">
    <source>
        <dbReference type="PROSITE" id="PS50290"/>
    </source>
</evidence>
<feature type="region of interest" description="Disordered" evidence="8">
    <location>
        <begin position="486"/>
        <end position="523"/>
    </location>
</feature>
<comment type="similarity">
    <text evidence="2">Belongs to the PI3/PI4-kinase family. Type III PI4K subfamily.</text>
</comment>
<dbReference type="Proteomes" id="UP001342314">
    <property type="component" value="Unassembled WGS sequence"/>
</dbReference>
<sequence>MDALDGRLLGALAANLASTSHHDDLALLTAAFDAHAPATNRQVNGVLARVNGDHPAAGDDDDAALSPDQVDSIVAFAEYTTLAPDPDTGPHADRILALVRSLPHTTLEPALGLQGAQDCAPADRLAHALTTAALHLAVTSPSSRNETLEALEDVQQALEQQTRKASPHRVIGYVLPALNGLQRAFASPTPFSFTTSDTPPRADSLSNPALAELRSVFASALSSEQQSQDDQDLQNQTMATLELYEASAQGSLAPTTPLVAAMAVQQSYWTSLLLDPSTSSPSTSSAEEQWRALLATRSKGKGKALNPAPLPIASQIAAEGVAARALEAWHAVLAAVESEAAANEEDDALPVDLGAPAALVAALRLASVASLAAAKLDPALFAVVEGLLHPDAGGIDEALQVAAAEAVQLLASGFPSQHPAALELVRAFLLSPALRPSDDPSSHSRALVACTSAYSALLSHTPSARASAVQTLLNHLAAIERQGHVAAPQPPSQLPGGHSASVSLANGHGHGHGHAEADSAAGESFGASAASEDVASNVVHVVALLARQIGEVRLVRLVLATLQHHAATSSPSVVCAALYELGELAAGADAEAFVEVLRCVSGVARRARSSEEAVYQATIAAYSRLAETAANKHEVLGETFLTELLTLFAHKSGAITNASDRSTAEERTTTLLALVTVLEGYLSRVAFDPLVEVVSSSLGALFRSFWYSCLLAGFLSPRARLSDWQRSSLQSVAKRSPPLVVGHSADLVELEAQLETILKTGADKHVLSVEAVRGELAAAVPSQASHARSVPAPVAVFLATTLRLEALRADAGAFAPFFLYLSVPALSGAGPAAETLRSIGDAVLSAYIARLSTQVPQHAMDSSAYAQVRAVLLHAADCDPQVRETALKYLDNLLTSFPSLVCNLGVVTVMLELLTVLRRSCLDEFTDEYTPSFSFHSTRGNFTLSLLDDYPLRNRILRDLHTHVRTWLRSGLTRSPLDMQGLLQEYIDVAGDGYRMGMLSDDEMGKSVAVDLVKMPPANGPYAALPAWGNWKADAATAFARTFAAKSFFGGEAQRGSSDSRDVLDKLDDLADKLDQHTLPLKLAELRDLFYRGAAQVVKAREPDFDILHHVVALPVRLFTEASLAVGQEIWTWIADARPELEPRVVAEVLEAWAGTIEKQQGLFSRSLEYVVGSGLRLCTSSDVPRQRSVETPLNQETQYTPTDKDELTRTYLLANRLFVPMISLLDFLSSRFQAFRYRSADLVHATFRFLVRVFESTAGFSRHPLSRELRFRLISFGFCILHSSRLESTAEYNLRTKLYDAVLDWFAARPTWSFGSSRIQLKADLQAIDELDRFVAADTPNFGSIASSFEARGLAALPNRISVSSARSHHSQRKQLLGILLKDEADRLRLWLNPLGDSSRGATATGEAPNVEELRKLARSAWPHWPEVVIYLTDRFKLPPLADEVAKLVRSDPVAVQDCADALAHFVGESLSQETRSKIRHLLYWKPVPVPEALRFLLPKFGGDPVLLQYALRVLEHHPVEVTFFYVPQVVQALRSDELGYAERFIFETSKISQLFCHQIIWNMKANAYRGDDAEEPDPMKPKLDRLVDMIFESLSGDAQDFYNREFSFFDEVTSISGKLKPFIKASKPEKKAKIDEEMAKIKVEAGVYLPSNPDGIVVDINRKSGRPLQSHAKAPFMATFKVRRQRSKVQTNDLEAQDQLISVEGAAHTSDTDDYDTWQSAIFKVGDDCRQDVLALQIIAMHKNIFNSLGLDLLVTPYRVTATAPGCGVVDVIPNSTSRDEMGRAKINDLQSFFVMKFGPLGSPEFQHARNQFVQSMAAYSLLCYIVQIKDRHNGNIMIDAHGRIAHIDFGFLFDIGPGGVKFEPNSFKLSHEMVVLMGGRDSVGFRNFRELTVKAFLAARPFAQSIVDTVGLMLAAEFPSFKGEPTLERLMARFRPELSEKDAAAYMSGVIDNAYENKRSIVYDEFQRRTNGIPYVR</sequence>
<keyword evidence="12" id="KW-1185">Reference proteome</keyword>
<dbReference type="EC" id="2.7.1.67" evidence="3"/>
<dbReference type="Pfam" id="PF00454">
    <property type="entry name" value="PI3_PI4_kinase"/>
    <property type="match status" value="1"/>
</dbReference>
<dbReference type="Pfam" id="PF19274">
    <property type="entry name" value="PI4K_N"/>
    <property type="match status" value="2"/>
</dbReference>
<feature type="domain" description="PIK helical" evidence="10">
    <location>
        <begin position="1405"/>
        <end position="1591"/>
    </location>
</feature>
<dbReference type="GO" id="GO:0005886">
    <property type="term" value="C:plasma membrane"/>
    <property type="evidence" value="ECO:0007669"/>
    <property type="project" value="TreeGrafter"/>
</dbReference>
<dbReference type="PANTHER" id="PTHR10048:SF15">
    <property type="entry name" value="PHOSPHATIDYLINOSITOL 4-KINASE ALPHA"/>
    <property type="match status" value="1"/>
</dbReference>
<dbReference type="CDD" id="cd05167">
    <property type="entry name" value="PI4Kc_III_alpha"/>
    <property type="match status" value="1"/>
</dbReference>
<accession>A0AAV5G873</accession>
<reference evidence="11 12" key="1">
    <citation type="submission" date="2021-12" db="EMBL/GenBank/DDBJ databases">
        <title>High titer production of polyol ester of fatty acids by Rhodotorula paludigena BS15 towards product separation-free biomass refinery.</title>
        <authorList>
            <person name="Mano J."/>
            <person name="Ono H."/>
            <person name="Tanaka T."/>
            <person name="Naito K."/>
            <person name="Sushida H."/>
            <person name="Ike M."/>
            <person name="Tokuyasu K."/>
            <person name="Kitaoka M."/>
        </authorList>
    </citation>
    <scope>NUCLEOTIDE SEQUENCE [LARGE SCALE GENOMIC DNA]</scope>
    <source>
        <strain evidence="11 12">BS15</strain>
    </source>
</reference>
<comment type="catalytic activity">
    <reaction evidence="1">
        <text>a 1,2-diacyl-sn-glycero-3-phospho-(1D-myo-inositol) + ATP = a 1,2-diacyl-sn-glycero-3-phospho-(1D-myo-inositol 4-phosphate) + ADP + H(+)</text>
        <dbReference type="Rhea" id="RHEA:19877"/>
        <dbReference type="ChEBI" id="CHEBI:15378"/>
        <dbReference type="ChEBI" id="CHEBI:30616"/>
        <dbReference type="ChEBI" id="CHEBI:57880"/>
        <dbReference type="ChEBI" id="CHEBI:58178"/>
        <dbReference type="ChEBI" id="CHEBI:456216"/>
        <dbReference type="EC" id="2.7.1.67"/>
    </reaction>
</comment>
<proteinExistence type="inferred from homology"/>
<dbReference type="PROSITE" id="PS00916">
    <property type="entry name" value="PI3_4_KINASE_2"/>
    <property type="match status" value="1"/>
</dbReference>
<keyword evidence="5" id="KW-0547">Nucleotide-binding</keyword>
<dbReference type="InterPro" id="IPR015433">
    <property type="entry name" value="PI3/4_kinase"/>
</dbReference>
<evidence type="ECO:0000256" key="8">
    <source>
        <dbReference type="SAM" id="MobiDB-lite"/>
    </source>
</evidence>
<dbReference type="InterPro" id="IPR042236">
    <property type="entry name" value="PI3K_accessory_sf"/>
</dbReference>
<feature type="domain" description="PI3K/PI4K catalytic" evidence="9">
    <location>
        <begin position="1698"/>
        <end position="1962"/>
    </location>
</feature>
<dbReference type="SUPFAM" id="SSF48371">
    <property type="entry name" value="ARM repeat"/>
    <property type="match status" value="2"/>
</dbReference>
<dbReference type="GO" id="GO:0046854">
    <property type="term" value="P:phosphatidylinositol phosphate biosynthetic process"/>
    <property type="evidence" value="ECO:0007669"/>
    <property type="project" value="InterPro"/>
</dbReference>
<evidence type="ECO:0000256" key="6">
    <source>
        <dbReference type="ARBA" id="ARBA00022777"/>
    </source>
</evidence>
<dbReference type="InterPro" id="IPR036940">
    <property type="entry name" value="PI3/4_kinase_cat_sf"/>
</dbReference>
<dbReference type="InterPro" id="IPR011009">
    <property type="entry name" value="Kinase-like_dom_sf"/>
</dbReference>
<keyword evidence="4" id="KW-0808">Transferase</keyword>
<dbReference type="Gene3D" id="1.10.1070.11">
    <property type="entry name" value="Phosphatidylinositol 3-/4-kinase, catalytic domain"/>
    <property type="match status" value="1"/>
</dbReference>
<dbReference type="InterPro" id="IPR016024">
    <property type="entry name" value="ARM-type_fold"/>
</dbReference>
<dbReference type="SUPFAM" id="SSF56112">
    <property type="entry name" value="Protein kinase-like (PK-like)"/>
    <property type="match status" value="1"/>
</dbReference>
<dbReference type="GO" id="GO:0048015">
    <property type="term" value="P:phosphatidylinositol-mediated signaling"/>
    <property type="evidence" value="ECO:0007669"/>
    <property type="project" value="TreeGrafter"/>
</dbReference>
<dbReference type="InterPro" id="IPR018936">
    <property type="entry name" value="PI3/4_kinase_CS"/>
</dbReference>
<dbReference type="Gene3D" id="3.30.1010.10">
    <property type="entry name" value="Phosphatidylinositol 3-kinase Catalytic Subunit, Chain A, domain 4"/>
    <property type="match status" value="1"/>
</dbReference>
<evidence type="ECO:0000256" key="7">
    <source>
        <dbReference type="ARBA" id="ARBA00022840"/>
    </source>
</evidence>
<protein>
    <recommendedName>
        <fullName evidence="3">1-phosphatidylinositol 4-kinase</fullName>
        <ecNumber evidence="3">2.7.1.67</ecNumber>
    </recommendedName>
</protein>
<dbReference type="FunFam" id="1.25.40.70:FF:000011">
    <property type="entry name" value="Phosphatidylinositol 4-kinase alpha"/>
    <property type="match status" value="1"/>
</dbReference>
<evidence type="ECO:0000256" key="5">
    <source>
        <dbReference type="ARBA" id="ARBA00022741"/>
    </source>
</evidence>
<dbReference type="InterPro" id="IPR000403">
    <property type="entry name" value="PI3/4_kinase_cat_dom"/>
</dbReference>
<dbReference type="FunFam" id="3.30.1010.10:FF:000014">
    <property type="entry name" value="Phosphatidylinositol 4-kinase STT4"/>
    <property type="match status" value="1"/>
</dbReference>
<keyword evidence="6" id="KW-0418">Kinase</keyword>
<gene>
    <name evidence="11" type="ORF">Rhopal_001724-T1</name>
</gene>
<dbReference type="Gene3D" id="1.25.40.70">
    <property type="entry name" value="Phosphatidylinositol 3-kinase, accessory domain (PIK)"/>
    <property type="match status" value="1"/>
</dbReference>
<dbReference type="PROSITE" id="PS00915">
    <property type="entry name" value="PI3_4_KINASE_1"/>
    <property type="match status" value="1"/>
</dbReference>
<comment type="caution">
    <text evidence="11">The sequence shown here is derived from an EMBL/GenBank/DDBJ whole genome shotgun (WGS) entry which is preliminary data.</text>
</comment>
<evidence type="ECO:0000259" key="10">
    <source>
        <dbReference type="PROSITE" id="PS51545"/>
    </source>
</evidence>
<dbReference type="Pfam" id="PF00613">
    <property type="entry name" value="PI3Ka"/>
    <property type="match status" value="1"/>
</dbReference>
<dbReference type="GO" id="GO:0005524">
    <property type="term" value="F:ATP binding"/>
    <property type="evidence" value="ECO:0007669"/>
    <property type="project" value="UniProtKB-KW"/>
</dbReference>
<evidence type="ECO:0000313" key="11">
    <source>
        <dbReference type="EMBL" id="GJN88756.1"/>
    </source>
</evidence>
<evidence type="ECO:0000256" key="3">
    <source>
        <dbReference type="ARBA" id="ARBA00012169"/>
    </source>
</evidence>
<keyword evidence="7" id="KW-0067">ATP-binding</keyword>
<dbReference type="SMART" id="SM00145">
    <property type="entry name" value="PI3Ka"/>
    <property type="match status" value="1"/>
</dbReference>
<organism evidence="11 12">
    <name type="scientific">Rhodotorula paludigena</name>
    <dbReference type="NCBI Taxonomy" id="86838"/>
    <lineage>
        <taxon>Eukaryota</taxon>
        <taxon>Fungi</taxon>
        <taxon>Dikarya</taxon>
        <taxon>Basidiomycota</taxon>
        <taxon>Pucciniomycotina</taxon>
        <taxon>Microbotryomycetes</taxon>
        <taxon>Sporidiobolales</taxon>
        <taxon>Sporidiobolaceae</taxon>
        <taxon>Rhodotorula</taxon>
    </lineage>
</organism>
<dbReference type="GO" id="GO:0005737">
    <property type="term" value="C:cytoplasm"/>
    <property type="evidence" value="ECO:0007669"/>
    <property type="project" value="TreeGrafter"/>
</dbReference>
<evidence type="ECO:0000313" key="12">
    <source>
        <dbReference type="Proteomes" id="UP001342314"/>
    </source>
</evidence>
<dbReference type="InterPro" id="IPR001263">
    <property type="entry name" value="PI3K_accessory_dom"/>
</dbReference>
<dbReference type="PROSITE" id="PS50290">
    <property type="entry name" value="PI3_4_KINASE_3"/>
    <property type="match status" value="1"/>
</dbReference>
<dbReference type="GO" id="GO:0004430">
    <property type="term" value="F:1-phosphatidylinositol 4-kinase activity"/>
    <property type="evidence" value="ECO:0007669"/>
    <property type="project" value="UniProtKB-EC"/>
</dbReference>
<dbReference type="InterPro" id="IPR045495">
    <property type="entry name" value="PI4K_N"/>
</dbReference>
<dbReference type="PROSITE" id="PS51545">
    <property type="entry name" value="PIK_HELICAL"/>
    <property type="match status" value="1"/>
</dbReference>
<name>A0AAV5G873_9BASI</name>
<dbReference type="FunFam" id="1.10.1070.11:FF:000012">
    <property type="entry name" value="Phosphatidylinositol 4-kinase alpha 1"/>
    <property type="match status" value="1"/>
</dbReference>
<dbReference type="PANTHER" id="PTHR10048">
    <property type="entry name" value="PHOSPHATIDYLINOSITOL KINASE"/>
    <property type="match status" value="1"/>
</dbReference>
<evidence type="ECO:0000256" key="4">
    <source>
        <dbReference type="ARBA" id="ARBA00022679"/>
    </source>
</evidence>
<evidence type="ECO:0000256" key="2">
    <source>
        <dbReference type="ARBA" id="ARBA00006209"/>
    </source>
</evidence>
<evidence type="ECO:0000256" key="1">
    <source>
        <dbReference type="ARBA" id="ARBA00001686"/>
    </source>
</evidence>
<dbReference type="SMART" id="SM00146">
    <property type="entry name" value="PI3Kc"/>
    <property type="match status" value="1"/>
</dbReference>
<dbReference type="EMBL" id="BQKY01000003">
    <property type="protein sequence ID" value="GJN88756.1"/>
    <property type="molecule type" value="Genomic_DNA"/>
</dbReference>